<dbReference type="EMBL" id="SZVO01000008">
    <property type="protein sequence ID" value="TKT90847.1"/>
    <property type="molecule type" value="Genomic_DNA"/>
</dbReference>
<dbReference type="InterPro" id="IPR059123">
    <property type="entry name" value="StrF_dom"/>
</dbReference>
<proteinExistence type="predicted"/>
<accession>A0A4U6D3S6</accession>
<dbReference type="Gene3D" id="3.90.550.10">
    <property type="entry name" value="Spore Coat Polysaccharide Biosynthesis Protein SpsA, Chain A"/>
    <property type="match status" value="1"/>
</dbReference>
<comment type="caution">
    <text evidence="2">The sequence shown here is derived from an EMBL/GenBank/DDBJ whole genome shotgun (WGS) entry which is preliminary data.</text>
</comment>
<dbReference type="Proteomes" id="UP000304900">
    <property type="component" value="Unassembled WGS sequence"/>
</dbReference>
<dbReference type="AlphaFoldDB" id="A0A4U6D3S6"/>
<evidence type="ECO:0000259" key="1">
    <source>
        <dbReference type="Pfam" id="PF13712"/>
    </source>
</evidence>
<dbReference type="OrthoDB" id="7851643at2"/>
<keyword evidence="3" id="KW-1185">Reference proteome</keyword>
<feature type="domain" description="Streptomycin biosynthesis protein StrF" evidence="1">
    <location>
        <begin position="5"/>
        <end position="194"/>
    </location>
</feature>
<organism evidence="2 3">
    <name type="scientific">Dyadobacter frigoris</name>
    <dbReference type="NCBI Taxonomy" id="2576211"/>
    <lineage>
        <taxon>Bacteria</taxon>
        <taxon>Pseudomonadati</taxon>
        <taxon>Bacteroidota</taxon>
        <taxon>Cytophagia</taxon>
        <taxon>Cytophagales</taxon>
        <taxon>Spirosomataceae</taxon>
        <taxon>Dyadobacter</taxon>
    </lineage>
</organism>
<evidence type="ECO:0000313" key="2">
    <source>
        <dbReference type="EMBL" id="TKT90847.1"/>
    </source>
</evidence>
<reference evidence="2 3" key="1">
    <citation type="submission" date="2019-05" db="EMBL/GenBank/DDBJ databases">
        <title>Dyadobacter AR-3-8 sp. nov., isolated from arctic soil.</title>
        <authorList>
            <person name="Chaudhary D.K."/>
        </authorList>
    </citation>
    <scope>NUCLEOTIDE SEQUENCE [LARGE SCALE GENOMIC DNA]</scope>
    <source>
        <strain evidence="2 3">AR-3-8</strain>
    </source>
</reference>
<dbReference type="SUPFAM" id="SSF53448">
    <property type="entry name" value="Nucleotide-diphospho-sugar transferases"/>
    <property type="match status" value="1"/>
</dbReference>
<dbReference type="InterPro" id="IPR029044">
    <property type="entry name" value="Nucleotide-diphossugar_trans"/>
</dbReference>
<evidence type="ECO:0000313" key="3">
    <source>
        <dbReference type="Proteomes" id="UP000304900"/>
    </source>
</evidence>
<dbReference type="Pfam" id="PF13712">
    <property type="entry name" value="Glyco_tranf_2_5"/>
    <property type="match status" value="1"/>
</dbReference>
<name>A0A4U6D3S6_9BACT</name>
<gene>
    <name evidence="2" type="ORF">FDK13_17930</name>
</gene>
<dbReference type="RefSeq" id="WP_137341390.1">
    <property type="nucleotide sequence ID" value="NZ_SZVO01000008.1"/>
</dbReference>
<protein>
    <recommendedName>
        <fullName evidence="1">Streptomycin biosynthesis protein StrF domain-containing protein</fullName>
    </recommendedName>
</protein>
<sequence>MISIIICSADAKDLLTVTKNIDETVGVPYEIIAVDNSDGKRGICEIYNEGAHKAKNEILCFMHEDIAFKTMDWGIKLVELFAENTKLGLIGVAGSGYKSVVPSSWYNADLEMNGEFYCCLIQGFKYAGRPDLYDYRNPKNEKLSRVACIDGCWMGTRKSIALKYPFDEKLLKNFHGYDLDFSLSVNQKYQVAVTYEILLKHFSDGNFGQTWMEDTLKLHTKWSWILPVNTDKLEEKMLKRYERRAFKIFFQRMLDDGYSYSKLVTIIWNSRRSRIFPPKILFKVYLDLGRVWKDRK</sequence>